<dbReference type="EMBL" id="KZ451906">
    <property type="protein sequence ID" value="PKA63840.1"/>
    <property type="molecule type" value="Genomic_DNA"/>
</dbReference>
<gene>
    <name evidence="2" type="ORF">AXF42_Ash004849</name>
</gene>
<name>A0A2I0B7S8_9ASPA</name>
<feature type="transmembrane region" description="Helical" evidence="1">
    <location>
        <begin position="57"/>
        <end position="81"/>
    </location>
</feature>
<evidence type="ECO:0000313" key="3">
    <source>
        <dbReference type="Proteomes" id="UP000236161"/>
    </source>
</evidence>
<accession>A0A2I0B7S8</accession>
<dbReference type="AlphaFoldDB" id="A0A2I0B7S8"/>
<keyword evidence="1" id="KW-0472">Membrane</keyword>
<dbReference type="Proteomes" id="UP000236161">
    <property type="component" value="Unassembled WGS sequence"/>
</dbReference>
<reference evidence="2 3" key="1">
    <citation type="journal article" date="2017" name="Nature">
        <title>The Apostasia genome and the evolution of orchids.</title>
        <authorList>
            <person name="Zhang G.Q."/>
            <person name="Liu K.W."/>
            <person name="Li Z."/>
            <person name="Lohaus R."/>
            <person name="Hsiao Y.Y."/>
            <person name="Niu S.C."/>
            <person name="Wang J.Y."/>
            <person name="Lin Y.C."/>
            <person name="Xu Q."/>
            <person name="Chen L.J."/>
            <person name="Yoshida K."/>
            <person name="Fujiwara S."/>
            <person name="Wang Z.W."/>
            <person name="Zhang Y.Q."/>
            <person name="Mitsuda N."/>
            <person name="Wang M."/>
            <person name="Liu G.H."/>
            <person name="Pecoraro L."/>
            <person name="Huang H.X."/>
            <person name="Xiao X.J."/>
            <person name="Lin M."/>
            <person name="Wu X.Y."/>
            <person name="Wu W.L."/>
            <person name="Chen Y.Y."/>
            <person name="Chang S.B."/>
            <person name="Sakamoto S."/>
            <person name="Ohme-Takagi M."/>
            <person name="Yagi M."/>
            <person name="Zeng S.J."/>
            <person name="Shen C.Y."/>
            <person name="Yeh C.M."/>
            <person name="Luo Y.B."/>
            <person name="Tsai W.C."/>
            <person name="Van de Peer Y."/>
            <person name="Liu Z.J."/>
        </authorList>
    </citation>
    <scope>NUCLEOTIDE SEQUENCE [LARGE SCALE GENOMIC DNA]</scope>
    <source>
        <strain evidence="3">cv. Shenzhen</strain>
        <tissue evidence="2">Stem</tissue>
    </source>
</reference>
<keyword evidence="1" id="KW-1133">Transmembrane helix</keyword>
<keyword evidence="1" id="KW-0812">Transmembrane</keyword>
<keyword evidence="3" id="KW-1185">Reference proteome</keyword>
<protein>
    <submittedName>
        <fullName evidence="2">Uncharacterized protein</fullName>
    </submittedName>
</protein>
<sequence>MVWAFMLRSGLHITGSEHMSSALGFKTWIWLLKLRASSFRLRDLGFRLRALTFSLRNLCFGLGVFGIRLWLSAFVLLAWTFELKLLSFEFQASGLEFCISDCNYQALVFGLSTAGFWHRLLSFKFWVLGFEL</sequence>
<proteinExistence type="predicted"/>
<evidence type="ECO:0000313" key="2">
    <source>
        <dbReference type="EMBL" id="PKA63840.1"/>
    </source>
</evidence>
<evidence type="ECO:0000256" key="1">
    <source>
        <dbReference type="SAM" id="Phobius"/>
    </source>
</evidence>
<organism evidence="2 3">
    <name type="scientific">Apostasia shenzhenica</name>
    <dbReference type="NCBI Taxonomy" id="1088818"/>
    <lineage>
        <taxon>Eukaryota</taxon>
        <taxon>Viridiplantae</taxon>
        <taxon>Streptophyta</taxon>
        <taxon>Embryophyta</taxon>
        <taxon>Tracheophyta</taxon>
        <taxon>Spermatophyta</taxon>
        <taxon>Magnoliopsida</taxon>
        <taxon>Liliopsida</taxon>
        <taxon>Asparagales</taxon>
        <taxon>Orchidaceae</taxon>
        <taxon>Apostasioideae</taxon>
        <taxon>Apostasia</taxon>
    </lineage>
</organism>